<feature type="region of interest" description="Disordered" evidence="1">
    <location>
        <begin position="292"/>
        <end position="536"/>
    </location>
</feature>
<dbReference type="RefSeq" id="XP_016975964.1">
    <property type="nucleotide sequence ID" value="XM_017120475.1"/>
</dbReference>
<feature type="region of interest" description="Disordered" evidence="1">
    <location>
        <begin position="116"/>
        <end position="137"/>
    </location>
</feature>
<dbReference type="OrthoDB" id="7869358at2759"/>
<gene>
    <name evidence="2" type="primary">LOC108042276</name>
</gene>
<feature type="region of interest" description="Disordered" evidence="1">
    <location>
        <begin position="178"/>
        <end position="209"/>
    </location>
</feature>
<feature type="compositionally biased region" description="Gly residues" evidence="1">
    <location>
        <begin position="304"/>
        <end position="314"/>
    </location>
</feature>
<feature type="compositionally biased region" description="Basic and acidic residues" evidence="1">
    <location>
        <begin position="195"/>
        <end position="209"/>
    </location>
</feature>
<sequence>MRRRRSACQEIDPPPTINNSLFVPCKEMWRGNIQDAWIPMEESHCHTNKDETNSLGAEGRGRPFDMVKDDVLLAWQQSPHKDTLGFYGVGSPSQQPESVAFNQVLSDCLAKVSSGVTQLRRPKKEPPPSPRITPAGNIMNPEICKPFILNRQALQTEMELMPNVKLQLDPRKAYESIYCNDPPDPHDPLGVNRQLEGEMDPKPKKEPHGLRRRHWYCPMDCGQAGNACTQYEWAKYKMDPRPYNKEFREWLQGQKEQQSPEPKDYNELYERFLKCFEPKPLPDPLCRTYNECCKPKKPKENEAQGGGDGHGGFGDGHRPGRPYPNKGKPTGVDKTGTGNGKEDRGSGEGGEGADGTGDDKDKGDDKNKDGGVDKERDKNKDKTKDKDKDKDTTKDQNKDTDQTKDKNKYTDKTKDKNKDKNTIGKYKGKDKGKGKGKDKDQNIYKDIYEDIDKDKGEGSDKKKNETPEVPRISDKGSPSMKPDFPWGNDPCGNDPQIPTTEDFETYKPEEPKDVLKVPPKCKQTEKSNKDDKGRKSCEPCPPPGCQCEICHFLDRKDPEAPFMRDMRRADQRRQLRAYYRQMCHREYIRNRCREEEYRAPRHKCDPICCDNFLCRNPRLAEYCDCLGAVQELQKLLSGAKDNQDYSKPLHCVENLRRRVCQQMCDCILA</sequence>
<feature type="compositionally biased region" description="Basic and acidic residues" evidence="1">
    <location>
        <begin position="357"/>
        <end position="474"/>
    </location>
</feature>
<reference evidence="2" key="1">
    <citation type="submission" date="2025-08" db="UniProtKB">
        <authorList>
            <consortium name="RefSeq"/>
        </authorList>
    </citation>
    <scope>IDENTIFICATION</scope>
</reference>
<proteinExistence type="predicted"/>
<feature type="compositionally biased region" description="Basic and acidic residues" evidence="1">
    <location>
        <begin position="522"/>
        <end position="536"/>
    </location>
</feature>
<evidence type="ECO:0000256" key="1">
    <source>
        <dbReference type="SAM" id="MobiDB-lite"/>
    </source>
</evidence>
<accession>A0A6P4EHE5</accession>
<protein>
    <submittedName>
        <fullName evidence="2">Uncharacterized protein LOC108042276</fullName>
    </submittedName>
</protein>
<dbReference type="AlphaFoldDB" id="A0A6P4EHE5"/>
<organism evidence="2">
    <name type="scientific">Drosophila rhopaloa</name>
    <name type="common">Fruit fly</name>
    <dbReference type="NCBI Taxonomy" id="1041015"/>
    <lineage>
        <taxon>Eukaryota</taxon>
        <taxon>Metazoa</taxon>
        <taxon>Ecdysozoa</taxon>
        <taxon>Arthropoda</taxon>
        <taxon>Hexapoda</taxon>
        <taxon>Insecta</taxon>
        <taxon>Pterygota</taxon>
        <taxon>Neoptera</taxon>
        <taxon>Endopterygota</taxon>
        <taxon>Diptera</taxon>
        <taxon>Brachycera</taxon>
        <taxon>Muscomorpha</taxon>
        <taxon>Ephydroidea</taxon>
        <taxon>Drosophilidae</taxon>
        <taxon>Drosophila</taxon>
        <taxon>Sophophora</taxon>
    </lineage>
</organism>
<evidence type="ECO:0000313" key="2">
    <source>
        <dbReference type="RefSeq" id="XP_016975964.1"/>
    </source>
</evidence>
<feature type="compositionally biased region" description="Basic and acidic residues" evidence="1">
    <location>
        <begin position="504"/>
        <end position="515"/>
    </location>
</feature>
<name>A0A6P4EHE5_DRORH</name>